<accession>A0ABR9E4G7</accession>
<reference evidence="1 2" key="1">
    <citation type="submission" date="2015-06" db="EMBL/GenBank/DDBJ databases">
        <title>Genome sequence of Pseudoalteromonas aliena.</title>
        <authorList>
            <person name="Xie B.-B."/>
            <person name="Rong J.-C."/>
            <person name="Qin Q.-L."/>
            <person name="Zhang Y.-Z."/>
        </authorList>
    </citation>
    <scope>NUCLEOTIDE SEQUENCE [LARGE SCALE GENOMIC DNA]</scope>
    <source>
        <strain evidence="1 2">SW19</strain>
    </source>
</reference>
<comment type="caution">
    <text evidence="1">The sequence shown here is derived from an EMBL/GenBank/DDBJ whole genome shotgun (WGS) entry which is preliminary data.</text>
</comment>
<name>A0ABR9E4G7_9GAMM</name>
<evidence type="ECO:0000313" key="1">
    <source>
        <dbReference type="EMBL" id="MBE0361489.1"/>
    </source>
</evidence>
<proteinExistence type="predicted"/>
<dbReference type="EMBL" id="AQGU01000029">
    <property type="protein sequence ID" value="MBE0361489.1"/>
    <property type="molecule type" value="Genomic_DNA"/>
</dbReference>
<evidence type="ECO:0000313" key="2">
    <source>
        <dbReference type="Proteomes" id="UP000648482"/>
    </source>
</evidence>
<dbReference type="Proteomes" id="UP000648482">
    <property type="component" value="Unassembled WGS sequence"/>
</dbReference>
<keyword evidence="2" id="KW-1185">Reference proteome</keyword>
<sequence length="46" mass="5213">MNDYLPLNKGVIFNLTVPNSTKLLLVLPINQIKTLKTINIYSIKVN</sequence>
<protein>
    <submittedName>
        <fullName evidence="1">Uncharacterized protein</fullName>
    </submittedName>
</protein>
<organism evidence="1 2">
    <name type="scientific">Pseudoalteromonas aliena SW19</name>
    <dbReference type="NCBI Taxonomy" id="1314866"/>
    <lineage>
        <taxon>Bacteria</taxon>
        <taxon>Pseudomonadati</taxon>
        <taxon>Pseudomonadota</taxon>
        <taxon>Gammaproteobacteria</taxon>
        <taxon>Alteromonadales</taxon>
        <taxon>Pseudoalteromonadaceae</taxon>
        <taxon>Pseudoalteromonas</taxon>
    </lineage>
</organism>
<gene>
    <name evidence="1" type="ORF">PALI_b0471</name>
</gene>